<evidence type="ECO:0000256" key="7">
    <source>
        <dbReference type="ARBA" id="ARBA00023194"/>
    </source>
</evidence>
<evidence type="ECO:0000256" key="3">
    <source>
        <dbReference type="ARBA" id="ARBA00022450"/>
    </source>
</evidence>
<dbReference type="PROSITE" id="PS00455">
    <property type="entry name" value="AMP_BINDING"/>
    <property type="match status" value="1"/>
</dbReference>
<dbReference type="PANTHER" id="PTHR45527">
    <property type="entry name" value="NONRIBOSOMAL PEPTIDE SYNTHETASE"/>
    <property type="match status" value="1"/>
</dbReference>
<evidence type="ECO:0000256" key="4">
    <source>
        <dbReference type="ARBA" id="ARBA00022553"/>
    </source>
</evidence>
<dbReference type="NCBIfam" id="TIGR01733">
    <property type="entry name" value="AA-adenyl-dom"/>
    <property type="match status" value="1"/>
</dbReference>
<dbReference type="InterPro" id="IPR023213">
    <property type="entry name" value="CAT-like_dom_sf"/>
</dbReference>
<dbReference type="SUPFAM" id="SSF47336">
    <property type="entry name" value="ACP-like"/>
    <property type="match status" value="1"/>
</dbReference>
<dbReference type="Pfam" id="PF00550">
    <property type="entry name" value="PP-binding"/>
    <property type="match status" value="1"/>
</dbReference>
<dbReference type="InterPro" id="IPR020845">
    <property type="entry name" value="AMP-binding_CS"/>
</dbReference>
<dbReference type="GO" id="GO:0005737">
    <property type="term" value="C:cytoplasm"/>
    <property type="evidence" value="ECO:0007669"/>
    <property type="project" value="TreeGrafter"/>
</dbReference>
<evidence type="ECO:0000256" key="6">
    <source>
        <dbReference type="ARBA" id="ARBA00022840"/>
    </source>
</evidence>
<dbReference type="InterPro" id="IPR006162">
    <property type="entry name" value="Ppantetheine_attach_site"/>
</dbReference>
<evidence type="ECO:0000256" key="2">
    <source>
        <dbReference type="ARBA" id="ARBA00006432"/>
    </source>
</evidence>
<name>A0A2A8PP71_BACCE</name>
<dbReference type="FunFam" id="2.30.38.10:FF:000001">
    <property type="entry name" value="Non-ribosomal peptide synthetase PvdI"/>
    <property type="match status" value="1"/>
</dbReference>
<dbReference type="GO" id="GO:0017000">
    <property type="term" value="P:antibiotic biosynthetic process"/>
    <property type="evidence" value="ECO:0007669"/>
    <property type="project" value="UniProtKB-KW"/>
</dbReference>
<dbReference type="Pfam" id="PF00501">
    <property type="entry name" value="AMP-binding"/>
    <property type="match status" value="1"/>
</dbReference>
<gene>
    <name evidence="9" type="ORF">CN425_24955</name>
</gene>
<dbReference type="FunFam" id="3.40.50.12780:FF:000012">
    <property type="entry name" value="Non-ribosomal peptide synthetase"/>
    <property type="match status" value="1"/>
</dbReference>
<dbReference type="SUPFAM" id="SSF52777">
    <property type="entry name" value="CoA-dependent acyltransferases"/>
    <property type="match status" value="3"/>
</dbReference>
<evidence type="ECO:0000256" key="5">
    <source>
        <dbReference type="ARBA" id="ARBA00022741"/>
    </source>
</evidence>
<evidence type="ECO:0000313" key="9">
    <source>
        <dbReference type="EMBL" id="PEV96850.1"/>
    </source>
</evidence>
<dbReference type="InterPro" id="IPR000873">
    <property type="entry name" value="AMP-dep_synth/lig_dom"/>
</dbReference>
<keyword evidence="7" id="KW-0045">Antibiotic biosynthesis</keyword>
<dbReference type="InterPro" id="IPR010071">
    <property type="entry name" value="AA_adenyl_dom"/>
</dbReference>
<dbReference type="InterPro" id="IPR001242">
    <property type="entry name" value="Condensation_dom"/>
</dbReference>
<keyword evidence="3" id="KW-0596">Phosphopantetheine</keyword>
<feature type="domain" description="Carrier" evidence="8">
    <location>
        <begin position="1037"/>
        <end position="1111"/>
    </location>
</feature>
<dbReference type="Gene3D" id="3.30.559.10">
    <property type="entry name" value="Chloramphenicol acetyltransferase-like domain"/>
    <property type="match status" value="2"/>
</dbReference>
<dbReference type="Gene3D" id="1.10.1200.10">
    <property type="entry name" value="ACP-like"/>
    <property type="match status" value="1"/>
</dbReference>
<dbReference type="RefSeq" id="WP_098381316.1">
    <property type="nucleotide sequence ID" value="NZ_NTWE01000050.1"/>
</dbReference>
<dbReference type="Gene3D" id="3.30.300.30">
    <property type="match status" value="1"/>
</dbReference>
<dbReference type="Gene3D" id="3.40.50.980">
    <property type="match status" value="2"/>
</dbReference>
<keyword evidence="4" id="KW-0597">Phosphoprotein</keyword>
<dbReference type="GO" id="GO:0044550">
    <property type="term" value="P:secondary metabolite biosynthetic process"/>
    <property type="evidence" value="ECO:0007669"/>
    <property type="project" value="TreeGrafter"/>
</dbReference>
<dbReference type="CDD" id="cd19531">
    <property type="entry name" value="LCL_NRPS-like"/>
    <property type="match status" value="1"/>
</dbReference>
<accession>A0A2A8PP71</accession>
<organism evidence="9 10">
    <name type="scientific">Bacillus cereus</name>
    <dbReference type="NCBI Taxonomy" id="1396"/>
    <lineage>
        <taxon>Bacteria</taxon>
        <taxon>Bacillati</taxon>
        <taxon>Bacillota</taxon>
        <taxon>Bacilli</taxon>
        <taxon>Bacillales</taxon>
        <taxon>Bacillaceae</taxon>
        <taxon>Bacillus</taxon>
        <taxon>Bacillus cereus group</taxon>
    </lineage>
</organism>
<dbReference type="GO" id="GO:0043041">
    <property type="term" value="P:amino acid activation for nonribosomal peptide biosynthetic process"/>
    <property type="evidence" value="ECO:0007669"/>
    <property type="project" value="TreeGrafter"/>
</dbReference>
<dbReference type="SUPFAM" id="SSF56801">
    <property type="entry name" value="Acetyl-CoA synthetase-like"/>
    <property type="match status" value="1"/>
</dbReference>
<evidence type="ECO:0000313" key="10">
    <source>
        <dbReference type="Proteomes" id="UP000220635"/>
    </source>
</evidence>
<dbReference type="Proteomes" id="UP000220635">
    <property type="component" value="Unassembled WGS sequence"/>
</dbReference>
<dbReference type="FunFam" id="3.40.50.980:FF:000001">
    <property type="entry name" value="Non-ribosomal peptide synthetase"/>
    <property type="match status" value="1"/>
</dbReference>
<proteinExistence type="inferred from homology"/>
<dbReference type="GO" id="GO:0003824">
    <property type="term" value="F:catalytic activity"/>
    <property type="evidence" value="ECO:0007669"/>
    <property type="project" value="InterPro"/>
</dbReference>
<dbReference type="PROSITE" id="PS00012">
    <property type="entry name" value="PHOSPHOPANTETHEINE"/>
    <property type="match status" value="1"/>
</dbReference>
<dbReference type="OrthoDB" id="9765680at2"/>
<dbReference type="PROSITE" id="PS50075">
    <property type="entry name" value="CARRIER"/>
    <property type="match status" value="1"/>
</dbReference>
<dbReference type="GO" id="GO:0005524">
    <property type="term" value="F:ATP binding"/>
    <property type="evidence" value="ECO:0007669"/>
    <property type="project" value="UniProtKB-KW"/>
</dbReference>
<dbReference type="GO" id="GO:0031177">
    <property type="term" value="F:phosphopantetheine binding"/>
    <property type="evidence" value="ECO:0007669"/>
    <property type="project" value="TreeGrafter"/>
</dbReference>
<evidence type="ECO:0000259" key="8">
    <source>
        <dbReference type="PROSITE" id="PS50075"/>
    </source>
</evidence>
<protein>
    <recommendedName>
        <fullName evidence="8">Carrier domain-containing protein</fullName>
    </recommendedName>
</protein>
<dbReference type="Gene3D" id="2.30.38.10">
    <property type="entry name" value="Luciferase, Domain 3"/>
    <property type="match status" value="1"/>
</dbReference>
<dbReference type="Gene3D" id="3.30.559.30">
    <property type="entry name" value="Nonribosomal peptide synthetase, condensation domain"/>
    <property type="match status" value="1"/>
</dbReference>
<dbReference type="InterPro" id="IPR036736">
    <property type="entry name" value="ACP-like_sf"/>
</dbReference>
<dbReference type="PANTHER" id="PTHR45527:SF1">
    <property type="entry name" value="FATTY ACID SYNTHASE"/>
    <property type="match status" value="1"/>
</dbReference>
<dbReference type="InterPro" id="IPR009081">
    <property type="entry name" value="PP-bd_ACP"/>
</dbReference>
<dbReference type="GO" id="GO:0008610">
    <property type="term" value="P:lipid biosynthetic process"/>
    <property type="evidence" value="ECO:0007669"/>
    <property type="project" value="UniProtKB-ARBA"/>
</dbReference>
<evidence type="ECO:0000256" key="1">
    <source>
        <dbReference type="ARBA" id="ARBA00001957"/>
    </source>
</evidence>
<dbReference type="InterPro" id="IPR025110">
    <property type="entry name" value="AMP-bd_C"/>
</dbReference>
<comment type="similarity">
    <text evidence="2">Belongs to the ATP-dependent AMP-binding enzyme family.</text>
</comment>
<sequence>MKTIQDIFNKQIQIMDDQLEMIKNMTGAVGLHTVNNGTYQNEREKLLVPNEKLNTNKQMKIDKNNYNSGTAANTVVLESDIITPIDSNHTQIFPMSNIQKRLYAQSLVSEGDPNIIVSVLTFKGELDIPKLEKAIFDIIQRHESLRTRFYVEEGSFKQEVLQHVDFKIEKIKKNDESIDELIQKSITPFDLSVAPLFKVTVIDIADNAGLLIFNFHHTVVDGISINIFVQELIQLFMGQSLLPVTKQYRNFIEQEKRYLCSKELERNKEYWFDKLSGDRNVLYLPTDFPANKEENFLADTVKAKLNSDVVNHLKNAAGKQQCSLFMLLVAAFNILLKKLSGNEDILIGTPASNRAAGSFDTSIGMFTNTIVLRNSLSDNKSLKEFIAEVRKNCLESYSHLYYPFYNLINHFNNENLINAMIIYEKSDQRALKIDGLEISAYDFKKQYSDFDFTLEILEENGSFDINLTYKTSLFKEETIKRWGQYFKNILAVFLQDDNYKMKLGEIELIDLDEKNKLLYEFNENYGCLKHEAKTFCQLFEDQTKKTPDNTAVVFEEYNMSYRELNEKANQLARLLQEREVGPETIVGIMVDRSLDMIIGILAVLKVGGAYLPIDADYPKERIRYMLKDSGCNIMLTQKTLQEKFEYPIYQICMDEENLENREKENLEIKICPQSLAYVIYTSGSTGKPKGVMVEHRNLISLVSALTHKMDFYESDRILCLATFSFDIFGFELFVPLTKGMQIYLLNNREQKDLLNLKEIIYRNQINILQVTPSRLKLIIDSIKNNDCDMNYLQSLRAILIGGEELQFKVYDELRNITNAKIYNMYGPTEATIYATGKELTDSEPITIGKPLSNCRVLILDDKKTLLPIGVPGELYISGEAVGRGYLNKDELTSQKFVDNPIIPGERMYRTGDLARWTEDGNIQYLGRMDNQVKIRGHRIELGEIENQLLKDQRIKEVVVIDKKVRQEDKCLCAYVVFNEEMMLSELRNLVARALPDYMMPAYFIRMEKLPHTLNGKIDRLSLPDPSEEAKTEAEYEAPCNETEEILLDIWMKTLSLKKVGINDDLFSLGGDSIKAIQLASRLKAQGFTLDVEKIYKYPTVKQLAKIAVSNRKSSQETVTGKVSLTPIQRWFFEEGIKDYKGCSQSAIIYKEDGIQPNLIKKVFDKVMIHHDALRIVYKSYGGKVLQINRELEGKLYDWNVYNNLGFEDMLVECKEIQDSVGLDSGPLVKLSLFKAESGDYLFIAIHYLLIDNRSWEILIDDLERGYTQAENGSEIKFGEKTASYKEWSNKLNEYADSYNITKQVEYWNDLGAVSIKKLPRDGSKMNSK</sequence>
<comment type="caution">
    <text evidence="9">The sequence shown here is derived from an EMBL/GenBank/DDBJ whole genome shotgun (WGS) entry which is preliminary data.</text>
</comment>
<dbReference type="FunFam" id="1.10.1200.10:FF:000005">
    <property type="entry name" value="Nonribosomal peptide synthetase 1"/>
    <property type="match status" value="1"/>
</dbReference>
<dbReference type="InterPro" id="IPR045851">
    <property type="entry name" value="AMP-bd_C_sf"/>
</dbReference>
<keyword evidence="5" id="KW-0547">Nucleotide-binding</keyword>
<comment type="cofactor">
    <cofactor evidence="1">
        <name>pantetheine 4'-phosphate</name>
        <dbReference type="ChEBI" id="CHEBI:47942"/>
    </cofactor>
</comment>
<dbReference type="Pfam" id="PF00668">
    <property type="entry name" value="Condensation"/>
    <property type="match status" value="2"/>
</dbReference>
<reference evidence="9 10" key="1">
    <citation type="submission" date="2017-09" db="EMBL/GenBank/DDBJ databases">
        <title>Large-scale bioinformatics analysis of Bacillus genomes uncovers conserved roles of natural products in bacterial physiology.</title>
        <authorList>
            <consortium name="Agbiome Team Llc"/>
            <person name="Bleich R.M."/>
            <person name="Grubbs K.J."/>
            <person name="Santa Maria K.C."/>
            <person name="Allen S.E."/>
            <person name="Farag S."/>
            <person name="Shank E.A."/>
            <person name="Bowers A."/>
        </authorList>
    </citation>
    <scope>NUCLEOTIDE SEQUENCE [LARGE SCALE GENOMIC DNA]</scope>
    <source>
        <strain evidence="9 10">AFS010695</strain>
    </source>
</reference>
<dbReference type="Pfam" id="PF13193">
    <property type="entry name" value="AMP-binding_C"/>
    <property type="match status" value="1"/>
</dbReference>
<dbReference type="EMBL" id="NTWE01000050">
    <property type="protein sequence ID" value="PEV96850.1"/>
    <property type="molecule type" value="Genomic_DNA"/>
</dbReference>
<keyword evidence="6" id="KW-0067">ATP-binding</keyword>